<evidence type="ECO:0000256" key="3">
    <source>
        <dbReference type="ARBA" id="ARBA00022692"/>
    </source>
</evidence>
<keyword evidence="6 10" id="KW-0472">Membrane</keyword>
<keyword evidence="5 9" id="KW-0297">G-protein coupled receptor</keyword>
<reference evidence="12" key="2">
    <citation type="journal article" date="2018" name="Environ. Sci. Technol.">
        <title>The Toxicogenome of Hyalella azteca: A Model for Sediment Ecotoxicology and Evolutionary Toxicology.</title>
        <authorList>
            <person name="Poynton H.C."/>
            <person name="Hasenbein S."/>
            <person name="Benoit J.B."/>
            <person name="Sepulveda M.S."/>
            <person name="Poelchau M.F."/>
            <person name="Hughes D.S.T."/>
            <person name="Murali S.C."/>
            <person name="Chen S."/>
            <person name="Glastad K.M."/>
            <person name="Goodisman M.A.D."/>
            <person name="Werren J.H."/>
            <person name="Vineis J.H."/>
            <person name="Bowen J.L."/>
            <person name="Friedrich M."/>
            <person name="Jones J."/>
            <person name="Robertson H.M."/>
            <person name="Feyereisen R."/>
            <person name="Mechler-Hickson A."/>
            <person name="Mathers N."/>
            <person name="Lee C.E."/>
            <person name="Colbourne J.K."/>
            <person name="Biales A."/>
            <person name="Johnston J.S."/>
            <person name="Wellborn G.A."/>
            <person name="Rosendale A.J."/>
            <person name="Cridge A.G."/>
            <person name="Munoz-Torres M.C."/>
            <person name="Bain P.A."/>
            <person name="Manny A.R."/>
            <person name="Major K.M."/>
            <person name="Lambert F.N."/>
            <person name="Vulpe C.D."/>
            <person name="Tuck P."/>
            <person name="Blalock B.J."/>
            <person name="Lin Y.Y."/>
            <person name="Smith M.E."/>
            <person name="Ochoa-Acuna H."/>
            <person name="Chen M.M."/>
            <person name="Childers C.P."/>
            <person name="Qu J."/>
            <person name="Dugan S."/>
            <person name="Lee S.L."/>
            <person name="Chao H."/>
            <person name="Dinh H."/>
            <person name="Han Y."/>
            <person name="Doddapaneni H."/>
            <person name="Worley K.C."/>
            <person name="Muzny D.M."/>
            <person name="Gibbs R.A."/>
            <person name="Richards S."/>
        </authorList>
    </citation>
    <scope>NUCLEOTIDE SEQUENCE</scope>
    <source>
        <strain evidence="12">HAZT.00-mixed</strain>
        <tissue evidence="12">Whole organism</tissue>
    </source>
</reference>
<dbReference type="PANTHER" id="PTHR24243">
    <property type="entry name" value="G-PROTEIN COUPLED RECEPTOR"/>
    <property type="match status" value="1"/>
</dbReference>
<feature type="transmembrane region" description="Helical" evidence="10">
    <location>
        <begin position="45"/>
        <end position="62"/>
    </location>
</feature>
<dbReference type="GO" id="GO:0005886">
    <property type="term" value="C:plasma membrane"/>
    <property type="evidence" value="ECO:0007669"/>
    <property type="project" value="TreeGrafter"/>
</dbReference>
<dbReference type="PRINTS" id="PR00237">
    <property type="entry name" value="GPCRRHODOPSN"/>
</dbReference>
<comment type="subcellular location">
    <subcellularLocation>
        <location evidence="1">Membrane</location>
        <topology evidence="1">Multi-pass membrane protein</topology>
    </subcellularLocation>
</comment>
<evidence type="ECO:0000256" key="8">
    <source>
        <dbReference type="ARBA" id="ARBA00023224"/>
    </source>
</evidence>
<reference evidence="12" key="3">
    <citation type="submission" date="2019-06" db="EMBL/GenBank/DDBJ databases">
        <authorList>
            <person name="Poynton C."/>
            <person name="Hasenbein S."/>
            <person name="Benoit J.B."/>
            <person name="Sepulveda M.S."/>
            <person name="Poelchau M.F."/>
            <person name="Murali S.C."/>
            <person name="Chen S."/>
            <person name="Glastad K.M."/>
            <person name="Werren J.H."/>
            <person name="Vineis J.H."/>
            <person name="Bowen J.L."/>
            <person name="Friedrich M."/>
            <person name="Jones J."/>
            <person name="Robertson H.M."/>
            <person name="Feyereisen R."/>
            <person name="Mechler-Hickson A."/>
            <person name="Mathers N."/>
            <person name="Lee C.E."/>
            <person name="Colbourne J.K."/>
            <person name="Biales A."/>
            <person name="Johnston J.S."/>
            <person name="Wellborn G.A."/>
            <person name="Rosendale A.J."/>
            <person name="Cridge A.G."/>
            <person name="Munoz-Torres M.C."/>
            <person name="Bain P.A."/>
            <person name="Manny A.R."/>
            <person name="Major K.M."/>
            <person name="Lambert F.N."/>
            <person name="Vulpe C.D."/>
            <person name="Tuck P."/>
            <person name="Blalock B.J."/>
            <person name="Lin Y.-Y."/>
            <person name="Smith M.E."/>
            <person name="Ochoa-Acuna H."/>
            <person name="Chen M.-J.M."/>
            <person name="Childers C.P."/>
            <person name="Qu J."/>
            <person name="Dugan S."/>
            <person name="Lee S.L."/>
            <person name="Chao H."/>
            <person name="Dinh H."/>
            <person name="Han Y."/>
            <person name="Doddapaneni H."/>
            <person name="Worley K.C."/>
            <person name="Muzny D.M."/>
            <person name="Gibbs R.A."/>
            <person name="Richards S."/>
        </authorList>
    </citation>
    <scope>NUCLEOTIDE SEQUENCE</scope>
    <source>
        <strain evidence="12">HAZT.00-mixed</strain>
        <tissue evidence="12">Whole organism</tissue>
    </source>
</reference>
<evidence type="ECO:0000259" key="11">
    <source>
        <dbReference type="PROSITE" id="PS50262"/>
    </source>
</evidence>
<comment type="caution">
    <text evidence="12">The sequence shown here is derived from an EMBL/GenBank/DDBJ whole genome shotgun (WGS) entry which is preliminary data.</text>
</comment>
<feature type="domain" description="G-protein coupled receptors family 1 profile" evidence="11">
    <location>
        <begin position="1"/>
        <end position="76"/>
    </location>
</feature>
<evidence type="ECO:0000256" key="2">
    <source>
        <dbReference type="ARBA" id="ARBA00010663"/>
    </source>
</evidence>
<evidence type="ECO:0000256" key="6">
    <source>
        <dbReference type="ARBA" id="ARBA00023136"/>
    </source>
</evidence>
<dbReference type="GO" id="GO:0008188">
    <property type="term" value="F:neuropeptide receptor activity"/>
    <property type="evidence" value="ECO:0007669"/>
    <property type="project" value="TreeGrafter"/>
</dbReference>
<evidence type="ECO:0000256" key="9">
    <source>
        <dbReference type="RuleBase" id="RU000688"/>
    </source>
</evidence>
<dbReference type="AlphaFoldDB" id="A0A6A0H2C8"/>
<evidence type="ECO:0000256" key="4">
    <source>
        <dbReference type="ARBA" id="ARBA00022989"/>
    </source>
</evidence>
<organism evidence="12">
    <name type="scientific">Hyalella azteca</name>
    <name type="common">Amphipod</name>
    <dbReference type="NCBI Taxonomy" id="294128"/>
    <lineage>
        <taxon>Eukaryota</taxon>
        <taxon>Metazoa</taxon>
        <taxon>Ecdysozoa</taxon>
        <taxon>Arthropoda</taxon>
        <taxon>Crustacea</taxon>
        <taxon>Multicrustacea</taxon>
        <taxon>Malacostraca</taxon>
        <taxon>Eumalacostraca</taxon>
        <taxon>Peracarida</taxon>
        <taxon>Amphipoda</taxon>
        <taxon>Senticaudata</taxon>
        <taxon>Talitrida</taxon>
        <taxon>Talitroidea</taxon>
        <taxon>Hyalellidae</taxon>
        <taxon>Hyalella</taxon>
    </lineage>
</organism>
<reference evidence="12" key="1">
    <citation type="submission" date="2014-08" db="EMBL/GenBank/DDBJ databases">
        <authorList>
            <person name="Murali S."/>
            <person name="Richards S."/>
            <person name="Bandaranaike D."/>
            <person name="Bellair M."/>
            <person name="Blankenburg K."/>
            <person name="Chao H."/>
            <person name="Dinh H."/>
            <person name="Doddapaneni H."/>
            <person name="Dugan-Rocha S."/>
            <person name="Elkadiri S."/>
            <person name="Gnanaolivu R."/>
            <person name="Hughes D."/>
            <person name="Lee S."/>
            <person name="Li M."/>
            <person name="Ming W."/>
            <person name="Munidasa M."/>
            <person name="Muniz J."/>
            <person name="Nguyen L."/>
            <person name="Osuji N."/>
            <person name="Pu L.-L."/>
            <person name="Puazo M."/>
            <person name="Skinner E."/>
            <person name="Qu C."/>
            <person name="Quiroz J."/>
            <person name="Raj R."/>
            <person name="Weissenberger G."/>
            <person name="Xin Y."/>
            <person name="Zou X."/>
            <person name="Han Y."/>
            <person name="Worley K."/>
            <person name="Muzny D."/>
            <person name="Gibbs R."/>
        </authorList>
    </citation>
    <scope>NUCLEOTIDE SEQUENCE</scope>
    <source>
        <strain evidence="12">HAZT.00-mixed</strain>
        <tissue evidence="12">Whole organism</tissue>
    </source>
</reference>
<dbReference type="Proteomes" id="UP000711488">
    <property type="component" value="Unassembled WGS sequence"/>
</dbReference>
<dbReference type="Pfam" id="PF00001">
    <property type="entry name" value="7tm_1"/>
    <property type="match status" value="1"/>
</dbReference>
<keyword evidence="7 9" id="KW-0675">Receptor</keyword>
<accession>A0A6A0H2C8</accession>
<protein>
    <recommendedName>
        <fullName evidence="11">G-protein coupled receptors family 1 profile domain-containing protein</fullName>
    </recommendedName>
</protein>
<gene>
    <name evidence="12" type="ORF">HAZT_HAZT000199</name>
</gene>
<dbReference type="InterPro" id="IPR000276">
    <property type="entry name" value="GPCR_Rhodpsn"/>
</dbReference>
<evidence type="ECO:0000256" key="1">
    <source>
        <dbReference type="ARBA" id="ARBA00004141"/>
    </source>
</evidence>
<feature type="transmembrane region" description="Helical" evidence="10">
    <location>
        <begin position="6"/>
        <end position="25"/>
    </location>
</feature>
<evidence type="ECO:0000256" key="10">
    <source>
        <dbReference type="SAM" id="Phobius"/>
    </source>
</evidence>
<dbReference type="EMBL" id="JQDR03009432">
    <property type="protein sequence ID" value="KAA0195672.1"/>
    <property type="molecule type" value="Genomic_DNA"/>
</dbReference>
<keyword evidence="4 10" id="KW-1133">Transmembrane helix</keyword>
<comment type="similarity">
    <text evidence="2 9">Belongs to the G-protein coupled receptor 1 family.</text>
</comment>
<dbReference type="SUPFAM" id="SSF81321">
    <property type="entry name" value="Family A G protein-coupled receptor-like"/>
    <property type="match status" value="1"/>
</dbReference>
<keyword evidence="3 9" id="KW-0812">Transmembrane</keyword>
<dbReference type="PROSITE" id="PS50262">
    <property type="entry name" value="G_PROTEIN_RECEP_F1_2"/>
    <property type="match status" value="1"/>
</dbReference>
<evidence type="ECO:0000256" key="5">
    <source>
        <dbReference type="ARBA" id="ARBA00023040"/>
    </source>
</evidence>
<keyword evidence="8 9" id="KW-0807">Transducer</keyword>
<dbReference type="Gene3D" id="1.20.1070.10">
    <property type="entry name" value="Rhodopsin 7-helix transmembrane proteins"/>
    <property type="match status" value="1"/>
</dbReference>
<evidence type="ECO:0000256" key="7">
    <source>
        <dbReference type="ARBA" id="ARBA00023170"/>
    </source>
</evidence>
<dbReference type="PROSITE" id="PS00237">
    <property type="entry name" value="G_PROTEIN_RECEP_F1_1"/>
    <property type="match status" value="1"/>
</dbReference>
<sequence>MLRRRAVSIAVSVWTLVAISLERYYAICQPLKSRGWQTLSHAYKIIGLVWFLALVAMTPIAATSELSPSGNSGEFV</sequence>
<proteinExistence type="inferred from homology"/>
<evidence type="ECO:0000313" key="12">
    <source>
        <dbReference type="EMBL" id="KAA0195672.1"/>
    </source>
</evidence>
<dbReference type="PANTHER" id="PTHR24243:SF45">
    <property type="entry name" value="GASTRIN_CHOLECYSTOKININ TYPE B RECEPTOR"/>
    <property type="match status" value="1"/>
</dbReference>
<name>A0A6A0H2C8_HYAAZ</name>
<dbReference type="InterPro" id="IPR017452">
    <property type="entry name" value="GPCR_Rhodpsn_7TM"/>
</dbReference>